<keyword evidence="2" id="KW-1185">Reference proteome</keyword>
<dbReference type="Proteomes" id="UP000422736">
    <property type="component" value="Chromosome 4"/>
</dbReference>
<reference evidence="1 2" key="2">
    <citation type="submission" date="2019-11" db="EMBL/GenBank/DDBJ databases">
        <authorList>
            <person name="Lu H."/>
        </authorList>
    </citation>
    <scope>NUCLEOTIDE SEQUENCE [LARGE SCALE GENOMIC DNA]</scope>
    <source>
        <strain evidence="1 2">FIM1</strain>
    </source>
</reference>
<gene>
    <name evidence="1" type="primary">RPL31A</name>
    <name evidence="1" type="ORF">FIM1_2906</name>
</gene>
<dbReference type="EMBL" id="CP015057">
    <property type="protein sequence ID" value="QGN16203.1"/>
    <property type="molecule type" value="Genomic_DNA"/>
</dbReference>
<accession>A0ABX6EV77</accession>
<evidence type="ECO:0000313" key="1">
    <source>
        <dbReference type="EMBL" id="QGN16203.1"/>
    </source>
</evidence>
<evidence type="ECO:0000313" key="2">
    <source>
        <dbReference type="Proteomes" id="UP000422736"/>
    </source>
</evidence>
<reference evidence="1 2" key="1">
    <citation type="submission" date="2016-03" db="EMBL/GenBank/DDBJ databases">
        <title>How can Kluyveromyces marxianus grow so fast - potential evolutionary course in Saccharomyces Complex revealed by comparative genomics.</title>
        <authorList>
            <person name="Mo W."/>
            <person name="Lu W."/>
            <person name="Yang X."/>
            <person name="Qi J."/>
            <person name="Lv H."/>
        </authorList>
    </citation>
    <scope>NUCLEOTIDE SEQUENCE [LARGE SCALE GENOMIC DNA]</scope>
    <source>
        <strain evidence="1 2">FIM1</strain>
    </source>
</reference>
<proteinExistence type="predicted"/>
<organism evidence="1 2">
    <name type="scientific">Kluyveromyces marxianus</name>
    <name type="common">Yeast</name>
    <name type="synonym">Candida kefyr</name>
    <dbReference type="NCBI Taxonomy" id="4911"/>
    <lineage>
        <taxon>Eukaryota</taxon>
        <taxon>Fungi</taxon>
        <taxon>Dikarya</taxon>
        <taxon>Ascomycota</taxon>
        <taxon>Saccharomycotina</taxon>
        <taxon>Saccharomycetes</taxon>
        <taxon>Saccharomycetales</taxon>
        <taxon>Saccharomycetaceae</taxon>
        <taxon>Kluyveromyces</taxon>
    </lineage>
</organism>
<name>A0ABX6EV77_KLUMA</name>
<sequence>MYCGEWGHHG</sequence>
<protein>
    <submittedName>
        <fullName evidence="1">Protein RPL31A</fullName>
    </submittedName>
</protein>